<feature type="compositionally biased region" description="Acidic residues" evidence="1">
    <location>
        <begin position="240"/>
        <end position="250"/>
    </location>
</feature>
<dbReference type="EMBL" id="MU155602">
    <property type="protein sequence ID" value="KAF9471927.1"/>
    <property type="molecule type" value="Genomic_DNA"/>
</dbReference>
<evidence type="ECO:0000313" key="2">
    <source>
        <dbReference type="EMBL" id="KAF9471927.1"/>
    </source>
</evidence>
<dbReference type="AlphaFoldDB" id="A0A9P5YMK4"/>
<protein>
    <submittedName>
        <fullName evidence="2">Uncharacterized protein</fullName>
    </submittedName>
</protein>
<sequence length="250" mass="28474">MDPSELEAFMVNWNAILQERAEKSKEHAEMFSFLECDGPDLLGDGIFQFTKVYFYHCEFKEGPKPPNMIFVSNITDSRFKYAQCPGLVKLVNHRHHEIEFWNHHYGCWETLNCVRGIPCSTSSFHDFIIIRRADHSTNAHLVGLAELVRELDYLCGRRYSPTPLSPDNTCPPDNDWDVKDPDWLSLASGTGDLGKATASPPQLGIIDGYEADCEADGCWEYVRDSMDSEDPVQLRMNETDGYEADYEGSE</sequence>
<feature type="region of interest" description="Disordered" evidence="1">
    <location>
        <begin position="228"/>
        <end position="250"/>
    </location>
</feature>
<comment type="caution">
    <text evidence="2">The sequence shown here is derived from an EMBL/GenBank/DDBJ whole genome shotgun (WGS) entry which is preliminary data.</text>
</comment>
<accession>A0A9P5YMK4</accession>
<evidence type="ECO:0000256" key="1">
    <source>
        <dbReference type="SAM" id="MobiDB-lite"/>
    </source>
</evidence>
<name>A0A9P5YMK4_9AGAR</name>
<reference evidence="2" key="1">
    <citation type="submission" date="2020-11" db="EMBL/GenBank/DDBJ databases">
        <authorList>
            <consortium name="DOE Joint Genome Institute"/>
            <person name="Ahrendt S."/>
            <person name="Riley R."/>
            <person name="Andreopoulos W."/>
            <person name="Labutti K."/>
            <person name="Pangilinan J."/>
            <person name="Ruiz-Duenas F.J."/>
            <person name="Barrasa J.M."/>
            <person name="Sanchez-Garcia M."/>
            <person name="Camarero S."/>
            <person name="Miyauchi S."/>
            <person name="Serrano A."/>
            <person name="Linde D."/>
            <person name="Babiker R."/>
            <person name="Drula E."/>
            <person name="Ayuso-Fernandez I."/>
            <person name="Pacheco R."/>
            <person name="Padilla G."/>
            <person name="Ferreira P."/>
            <person name="Barriuso J."/>
            <person name="Kellner H."/>
            <person name="Castanera R."/>
            <person name="Alfaro M."/>
            <person name="Ramirez L."/>
            <person name="Pisabarro A.G."/>
            <person name="Kuo A."/>
            <person name="Tritt A."/>
            <person name="Lipzen A."/>
            <person name="He G."/>
            <person name="Yan M."/>
            <person name="Ng V."/>
            <person name="Cullen D."/>
            <person name="Martin F."/>
            <person name="Rosso M.-N."/>
            <person name="Henrissat B."/>
            <person name="Hibbett D."/>
            <person name="Martinez A.T."/>
            <person name="Grigoriev I.V."/>
        </authorList>
    </citation>
    <scope>NUCLEOTIDE SEQUENCE</scope>
    <source>
        <strain evidence="2">CIRM-BRFM 674</strain>
    </source>
</reference>
<dbReference type="Proteomes" id="UP000807469">
    <property type="component" value="Unassembled WGS sequence"/>
</dbReference>
<organism evidence="2 3">
    <name type="scientific">Pholiota conissans</name>
    <dbReference type="NCBI Taxonomy" id="109636"/>
    <lineage>
        <taxon>Eukaryota</taxon>
        <taxon>Fungi</taxon>
        <taxon>Dikarya</taxon>
        <taxon>Basidiomycota</taxon>
        <taxon>Agaricomycotina</taxon>
        <taxon>Agaricomycetes</taxon>
        <taxon>Agaricomycetidae</taxon>
        <taxon>Agaricales</taxon>
        <taxon>Agaricineae</taxon>
        <taxon>Strophariaceae</taxon>
        <taxon>Pholiota</taxon>
    </lineage>
</organism>
<gene>
    <name evidence="2" type="ORF">BDN70DRAFT_938571</name>
</gene>
<proteinExistence type="predicted"/>
<evidence type="ECO:0000313" key="3">
    <source>
        <dbReference type="Proteomes" id="UP000807469"/>
    </source>
</evidence>
<keyword evidence="3" id="KW-1185">Reference proteome</keyword>